<accession>A0A336NAB3</accession>
<gene>
    <name evidence="1" type="ORF">NCTC12860_00472</name>
</gene>
<sequence length="39" mass="4616">MVSKRVFQSDYYIIYYMPIDKDIFNSGCGNIFNALMMNL</sequence>
<evidence type="ECO:0000313" key="1">
    <source>
        <dbReference type="EMBL" id="SSZ39268.1"/>
    </source>
</evidence>
<dbReference type="AlphaFoldDB" id="A0A336NAB3"/>
<name>A0A336NAB3_BARGR</name>
<organism evidence="1 2">
    <name type="scientific">Bartonella grahamii</name>
    <dbReference type="NCBI Taxonomy" id="33045"/>
    <lineage>
        <taxon>Bacteria</taxon>
        <taxon>Pseudomonadati</taxon>
        <taxon>Pseudomonadota</taxon>
        <taxon>Alphaproteobacteria</taxon>
        <taxon>Hyphomicrobiales</taxon>
        <taxon>Bartonellaceae</taxon>
        <taxon>Bartonella</taxon>
    </lineage>
</organism>
<protein>
    <submittedName>
        <fullName evidence="1">Uncharacterized protein</fullName>
    </submittedName>
</protein>
<dbReference type="EMBL" id="UFTD01000001">
    <property type="protein sequence ID" value="SSZ39268.1"/>
    <property type="molecule type" value="Genomic_DNA"/>
</dbReference>
<reference evidence="1 2" key="1">
    <citation type="submission" date="2018-06" db="EMBL/GenBank/DDBJ databases">
        <authorList>
            <consortium name="Pathogen Informatics"/>
            <person name="Doyle S."/>
        </authorList>
    </citation>
    <scope>NUCLEOTIDE SEQUENCE [LARGE SCALE GENOMIC DNA]</scope>
    <source>
        <strain evidence="1 2">NCTC12860</strain>
    </source>
</reference>
<evidence type="ECO:0000313" key="2">
    <source>
        <dbReference type="Proteomes" id="UP000253846"/>
    </source>
</evidence>
<proteinExistence type="predicted"/>
<dbReference type="Proteomes" id="UP000253846">
    <property type="component" value="Unassembled WGS sequence"/>
</dbReference>